<dbReference type="FunFam" id="3.30.40.10:FF:000647">
    <property type="entry name" value="Os06g0540200 protein"/>
    <property type="match status" value="1"/>
</dbReference>
<dbReference type="GO" id="GO:0061630">
    <property type="term" value="F:ubiquitin protein ligase activity"/>
    <property type="evidence" value="ECO:0007669"/>
    <property type="project" value="UniProtKB-EC"/>
</dbReference>
<dbReference type="InterPro" id="IPR001841">
    <property type="entry name" value="Znf_RING"/>
</dbReference>
<keyword evidence="5" id="KW-0862">Zinc</keyword>
<dbReference type="PANTHER" id="PTHR14155">
    <property type="entry name" value="RING FINGER DOMAIN-CONTAINING"/>
    <property type="match status" value="1"/>
</dbReference>
<keyword evidence="8" id="KW-0812">Transmembrane</keyword>
<organism evidence="10 11">
    <name type="scientific">Oryza meyeriana var. granulata</name>
    <dbReference type="NCBI Taxonomy" id="110450"/>
    <lineage>
        <taxon>Eukaryota</taxon>
        <taxon>Viridiplantae</taxon>
        <taxon>Streptophyta</taxon>
        <taxon>Embryophyta</taxon>
        <taxon>Tracheophyta</taxon>
        <taxon>Spermatophyta</taxon>
        <taxon>Magnoliopsida</taxon>
        <taxon>Liliopsida</taxon>
        <taxon>Poales</taxon>
        <taxon>Poaceae</taxon>
        <taxon>BOP clade</taxon>
        <taxon>Oryzoideae</taxon>
        <taxon>Oryzeae</taxon>
        <taxon>Oryzinae</taxon>
        <taxon>Oryza</taxon>
        <taxon>Oryza meyeriana</taxon>
    </lineage>
</organism>
<dbReference type="PANTHER" id="PTHR14155:SF586">
    <property type="entry name" value="OS06G0536100 PROTEIN"/>
    <property type="match status" value="1"/>
</dbReference>
<evidence type="ECO:0000256" key="3">
    <source>
        <dbReference type="ARBA" id="ARBA00022723"/>
    </source>
</evidence>
<dbReference type="EC" id="2.3.2.27" evidence="2"/>
<proteinExistence type="inferred from homology"/>
<keyword evidence="3" id="KW-0479">Metal-binding</keyword>
<comment type="similarity">
    <text evidence="6">Belongs to the RING-type zinc finger family. ATL subfamily.</text>
</comment>
<dbReference type="GO" id="GO:0008270">
    <property type="term" value="F:zinc ion binding"/>
    <property type="evidence" value="ECO:0007669"/>
    <property type="project" value="UniProtKB-KW"/>
</dbReference>
<comment type="caution">
    <text evidence="10">The sequence shown here is derived from an EMBL/GenBank/DDBJ whole genome shotgun (WGS) entry which is preliminary data.</text>
</comment>
<evidence type="ECO:0000256" key="8">
    <source>
        <dbReference type="SAM" id="Phobius"/>
    </source>
</evidence>
<evidence type="ECO:0000256" key="6">
    <source>
        <dbReference type="ARBA" id="ARBA00024209"/>
    </source>
</evidence>
<sequence length="181" mass="18983">MSGAGAEPCRTGQASGSPPLGLIIASAVFLTIFLATFLILMSLAFCCCRRWRERDAVTGYGGEGALSAGDNGDPFPVESLPPAYAYVGRSDDGLHAGATATVAASGGRECAVCLGAVRDGEMVRRLPACMHVYHAECIDRWLAAHRTCPLCRCELDPCMLATGAPPAPTQEVELADRQLPV</sequence>
<comment type="catalytic activity">
    <reaction evidence="1">
        <text>S-ubiquitinyl-[E2 ubiquitin-conjugating enzyme]-L-cysteine + [acceptor protein]-L-lysine = [E2 ubiquitin-conjugating enzyme]-L-cysteine + N(6)-ubiquitinyl-[acceptor protein]-L-lysine.</text>
        <dbReference type="EC" id="2.3.2.27"/>
    </reaction>
</comment>
<gene>
    <name evidence="10" type="ORF">E2562_019860</name>
</gene>
<keyword evidence="11" id="KW-1185">Reference proteome</keyword>
<name>A0A6G1CTK6_9ORYZ</name>
<dbReference type="SMART" id="SM00184">
    <property type="entry name" value="RING"/>
    <property type="match status" value="1"/>
</dbReference>
<evidence type="ECO:0000256" key="7">
    <source>
        <dbReference type="PROSITE-ProRule" id="PRU00175"/>
    </source>
</evidence>
<evidence type="ECO:0000259" key="9">
    <source>
        <dbReference type="PROSITE" id="PS50089"/>
    </source>
</evidence>
<dbReference type="Pfam" id="PF13639">
    <property type="entry name" value="zf-RING_2"/>
    <property type="match status" value="1"/>
</dbReference>
<dbReference type="CDD" id="cd16461">
    <property type="entry name" value="RING-H2_EL5-like"/>
    <property type="match status" value="1"/>
</dbReference>
<feature type="domain" description="RING-type" evidence="9">
    <location>
        <begin position="110"/>
        <end position="152"/>
    </location>
</feature>
<dbReference type="Proteomes" id="UP000479710">
    <property type="component" value="Unassembled WGS sequence"/>
</dbReference>
<accession>A0A6G1CTK6</accession>
<evidence type="ECO:0000313" key="10">
    <source>
        <dbReference type="EMBL" id="KAF0902923.1"/>
    </source>
</evidence>
<reference evidence="10 11" key="1">
    <citation type="submission" date="2019-11" db="EMBL/GenBank/DDBJ databases">
        <title>Whole genome sequence of Oryza granulata.</title>
        <authorList>
            <person name="Li W."/>
        </authorList>
    </citation>
    <scope>NUCLEOTIDE SEQUENCE [LARGE SCALE GENOMIC DNA]</scope>
    <source>
        <strain evidence="11">cv. Menghai</strain>
        <tissue evidence="10">Leaf</tissue>
    </source>
</reference>
<keyword evidence="4 7" id="KW-0863">Zinc-finger</keyword>
<protein>
    <recommendedName>
        <fullName evidence="2">RING-type E3 ubiquitin transferase</fullName>
        <ecNumber evidence="2">2.3.2.27</ecNumber>
    </recommendedName>
</protein>
<evidence type="ECO:0000256" key="4">
    <source>
        <dbReference type="ARBA" id="ARBA00022771"/>
    </source>
</evidence>
<dbReference type="EMBL" id="SPHZ02000008">
    <property type="protein sequence ID" value="KAF0902923.1"/>
    <property type="molecule type" value="Genomic_DNA"/>
</dbReference>
<evidence type="ECO:0000256" key="5">
    <source>
        <dbReference type="ARBA" id="ARBA00022833"/>
    </source>
</evidence>
<evidence type="ECO:0000256" key="1">
    <source>
        <dbReference type="ARBA" id="ARBA00000900"/>
    </source>
</evidence>
<evidence type="ECO:0000256" key="2">
    <source>
        <dbReference type="ARBA" id="ARBA00012483"/>
    </source>
</evidence>
<keyword evidence="8" id="KW-1133">Transmembrane helix</keyword>
<keyword evidence="8" id="KW-0472">Membrane</keyword>
<evidence type="ECO:0000313" key="11">
    <source>
        <dbReference type="Proteomes" id="UP000479710"/>
    </source>
</evidence>
<feature type="transmembrane region" description="Helical" evidence="8">
    <location>
        <begin position="20"/>
        <end position="45"/>
    </location>
</feature>
<dbReference type="InterPro" id="IPR013083">
    <property type="entry name" value="Znf_RING/FYVE/PHD"/>
</dbReference>
<dbReference type="SUPFAM" id="SSF57850">
    <property type="entry name" value="RING/U-box"/>
    <property type="match status" value="1"/>
</dbReference>
<dbReference type="AlphaFoldDB" id="A0A6G1CTK6"/>
<dbReference type="InterPro" id="IPR053238">
    <property type="entry name" value="RING-H2_zinc_finger"/>
</dbReference>
<dbReference type="PROSITE" id="PS50089">
    <property type="entry name" value="ZF_RING_2"/>
    <property type="match status" value="1"/>
</dbReference>
<dbReference type="Gene3D" id="3.30.40.10">
    <property type="entry name" value="Zinc/RING finger domain, C3HC4 (zinc finger)"/>
    <property type="match status" value="1"/>
</dbReference>
<dbReference type="OrthoDB" id="651315at2759"/>